<dbReference type="SUPFAM" id="SSF57850">
    <property type="entry name" value="RING/U-box"/>
    <property type="match status" value="1"/>
</dbReference>
<keyword evidence="6" id="KW-0862">Zinc</keyword>
<feature type="transmembrane region" description="Helical" evidence="9">
    <location>
        <begin position="202"/>
        <end position="222"/>
    </location>
</feature>
<sequence>MGHNEQAGVALESSEEMSQTVTIWIDGQPNPTNHSTSHNDGINTSIDRKDDEKPICRICHCSSEDLQTNTPGDEVMVTKKPKMVSSDVRFDLNDPLFLISPCFCTGTHQYVHHKCLQQWIRSSNHKYCELCKYNFKLKTKSKPIYKWESLNMTSSERRKLLFQLTFNLISIIFVFWSIYVIAERATHELVGQLGWRFWLKMTVSLIFGFALLFSLIIIIFGFRS</sequence>
<evidence type="ECO:0000313" key="11">
    <source>
        <dbReference type="EMBL" id="KAJ6216262.1"/>
    </source>
</evidence>
<accession>A0A9Q0LZU9</accession>
<feature type="region of interest" description="Disordered" evidence="8">
    <location>
        <begin position="25"/>
        <end position="46"/>
    </location>
</feature>
<feature type="transmembrane region" description="Helical" evidence="9">
    <location>
        <begin position="160"/>
        <end position="182"/>
    </location>
</feature>
<dbReference type="Proteomes" id="UP001142055">
    <property type="component" value="Chromosome 3"/>
</dbReference>
<dbReference type="Pfam" id="PF12906">
    <property type="entry name" value="RINGv"/>
    <property type="match status" value="1"/>
</dbReference>
<keyword evidence="5" id="KW-0863">Zinc-finger</keyword>
<dbReference type="GO" id="GO:0008270">
    <property type="term" value="F:zinc ion binding"/>
    <property type="evidence" value="ECO:0007669"/>
    <property type="project" value="UniProtKB-KW"/>
</dbReference>
<gene>
    <name evidence="11" type="ORF">RDWZM_007419</name>
</gene>
<dbReference type="Gene3D" id="3.30.40.10">
    <property type="entry name" value="Zinc/RING finger domain, C3HC4 (zinc finger)"/>
    <property type="match status" value="1"/>
</dbReference>
<dbReference type="PROSITE" id="PS51292">
    <property type="entry name" value="ZF_RING_CH"/>
    <property type="match status" value="1"/>
</dbReference>
<evidence type="ECO:0000256" key="6">
    <source>
        <dbReference type="ARBA" id="ARBA00022833"/>
    </source>
</evidence>
<evidence type="ECO:0000259" key="10">
    <source>
        <dbReference type="PROSITE" id="PS51292"/>
    </source>
</evidence>
<comment type="subcellular location">
    <subcellularLocation>
        <location evidence="1">Endomembrane system</location>
        <topology evidence="1">Multi-pass membrane protein</topology>
    </subcellularLocation>
    <subcellularLocation>
        <location evidence="2">Endosome</location>
    </subcellularLocation>
    <subcellularLocation>
        <location evidence="3">Lysosome membrane</location>
    </subcellularLocation>
</comment>
<dbReference type="PANTHER" id="PTHR45981">
    <property type="entry name" value="LD02310P"/>
    <property type="match status" value="1"/>
</dbReference>
<keyword evidence="9" id="KW-0472">Membrane</keyword>
<keyword evidence="12" id="KW-1185">Reference proteome</keyword>
<evidence type="ECO:0000256" key="7">
    <source>
        <dbReference type="ARBA" id="ARBA00022859"/>
    </source>
</evidence>
<keyword evidence="9" id="KW-0812">Transmembrane</keyword>
<name>A0A9Q0LZU9_BLOTA</name>
<proteinExistence type="predicted"/>
<feature type="domain" description="RING-CH-type" evidence="10">
    <location>
        <begin position="48"/>
        <end position="138"/>
    </location>
</feature>
<reference evidence="11" key="1">
    <citation type="submission" date="2022-12" db="EMBL/GenBank/DDBJ databases">
        <title>Genome assemblies of Blomia tropicalis.</title>
        <authorList>
            <person name="Cui Y."/>
        </authorList>
    </citation>
    <scope>NUCLEOTIDE SEQUENCE</scope>
    <source>
        <tissue evidence="11">Adult mites</tissue>
    </source>
</reference>
<protein>
    <recommendedName>
        <fullName evidence="10">RING-CH-type domain-containing protein</fullName>
    </recommendedName>
</protein>
<evidence type="ECO:0000256" key="9">
    <source>
        <dbReference type="SAM" id="Phobius"/>
    </source>
</evidence>
<evidence type="ECO:0000256" key="3">
    <source>
        <dbReference type="ARBA" id="ARBA00004656"/>
    </source>
</evidence>
<comment type="caution">
    <text evidence="11">The sequence shown here is derived from an EMBL/GenBank/DDBJ whole genome shotgun (WGS) entry which is preliminary data.</text>
</comment>
<dbReference type="SMART" id="SM00744">
    <property type="entry name" value="RINGv"/>
    <property type="match status" value="1"/>
</dbReference>
<keyword evidence="4" id="KW-0479">Metal-binding</keyword>
<dbReference type="EMBL" id="JAPWDV010000003">
    <property type="protein sequence ID" value="KAJ6216262.1"/>
    <property type="molecule type" value="Genomic_DNA"/>
</dbReference>
<organism evidence="11 12">
    <name type="scientific">Blomia tropicalis</name>
    <name type="common">Mite</name>
    <dbReference type="NCBI Taxonomy" id="40697"/>
    <lineage>
        <taxon>Eukaryota</taxon>
        <taxon>Metazoa</taxon>
        <taxon>Ecdysozoa</taxon>
        <taxon>Arthropoda</taxon>
        <taxon>Chelicerata</taxon>
        <taxon>Arachnida</taxon>
        <taxon>Acari</taxon>
        <taxon>Acariformes</taxon>
        <taxon>Sarcoptiformes</taxon>
        <taxon>Astigmata</taxon>
        <taxon>Glycyphagoidea</taxon>
        <taxon>Echimyopodidae</taxon>
        <taxon>Blomia</taxon>
    </lineage>
</organism>
<keyword evidence="9" id="KW-1133">Transmembrane helix</keyword>
<evidence type="ECO:0000256" key="2">
    <source>
        <dbReference type="ARBA" id="ARBA00004177"/>
    </source>
</evidence>
<evidence type="ECO:0000313" key="12">
    <source>
        <dbReference type="Proteomes" id="UP001142055"/>
    </source>
</evidence>
<evidence type="ECO:0000256" key="5">
    <source>
        <dbReference type="ARBA" id="ARBA00022771"/>
    </source>
</evidence>
<feature type="compositionally biased region" description="Polar residues" evidence="8">
    <location>
        <begin position="29"/>
        <end position="45"/>
    </location>
</feature>
<dbReference type="GO" id="GO:0005765">
    <property type="term" value="C:lysosomal membrane"/>
    <property type="evidence" value="ECO:0007669"/>
    <property type="project" value="UniProtKB-SubCell"/>
</dbReference>
<evidence type="ECO:0000256" key="8">
    <source>
        <dbReference type="SAM" id="MobiDB-lite"/>
    </source>
</evidence>
<dbReference type="GO" id="GO:0002376">
    <property type="term" value="P:immune system process"/>
    <property type="evidence" value="ECO:0007669"/>
    <property type="project" value="UniProtKB-KW"/>
</dbReference>
<dbReference type="GO" id="GO:0005768">
    <property type="term" value="C:endosome"/>
    <property type="evidence" value="ECO:0007669"/>
    <property type="project" value="UniProtKB-SubCell"/>
</dbReference>
<keyword evidence="7" id="KW-0391">Immunity</keyword>
<evidence type="ECO:0000256" key="4">
    <source>
        <dbReference type="ARBA" id="ARBA00022723"/>
    </source>
</evidence>
<dbReference type="InterPro" id="IPR013083">
    <property type="entry name" value="Znf_RING/FYVE/PHD"/>
</dbReference>
<dbReference type="AlphaFoldDB" id="A0A9Q0LZU9"/>
<dbReference type="InterPro" id="IPR011016">
    <property type="entry name" value="Znf_RING-CH"/>
</dbReference>
<evidence type="ECO:0000256" key="1">
    <source>
        <dbReference type="ARBA" id="ARBA00004127"/>
    </source>
</evidence>